<dbReference type="PANTHER" id="PTHR43081">
    <property type="entry name" value="ADENYLATE CYCLASE, TERMINAL-DIFFERENTIATION SPECIFIC-RELATED"/>
    <property type="match status" value="1"/>
</dbReference>
<dbReference type="GO" id="GO:0006171">
    <property type="term" value="P:cAMP biosynthetic process"/>
    <property type="evidence" value="ECO:0007669"/>
    <property type="project" value="TreeGrafter"/>
</dbReference>
<dbReference type="GO" id="GO:0004016">
    <property type="term" value="F:adenylate cyclase activity"/>
    <property type="evidence" value="ECO:0007669"/>
    <property type="project" value="UniProtKB-ARBA"/>
</dbReference>
<dbReference type="Pfam" id="PF05226">
    <property type="entry name" value="CHASE2"/>
    <property type="match status" value="1"/>
</dbReference>
<dbReference type="SMART" id="SM01080">
    <property type="entry name" value="CHASE2"/>
    <property type="match status" value="1"/>
</dbReference>
<organism evidence="3 4">
    <name type="scientific">Rhodobium orientis</name>
    <dbReference type="NCBI Taxonomy" id="34017"/>
    <lineage>
        <taxon>Bacteria</taxon>
        <taxon>Pseudomonadati</taxon>
        <taxon>Pseudomonadota</taxon>
        <taxon>Alphaproteobacteria</taxon>
        <taxon>Hyphomicrobiales</taxon>
        <taxon>Rhodobiaceae</taxon>
        <taxon>Rhodobium</taxon>
    </lineage>
</organism>
<keyword evidence="1" id="KW-1133">Transmembrane helix</keyword>
<feature type="transmembrane region" description="Helical" evidence="1">
    <location>
        <begin position="420"/>
        <end position="443"/>
    </location>
</feature>
<name>A0A327JJ47_9HYPH</name>
<dbReference type="SUPFAM" id="SSF55073">
    <property type="entry name" value="Nucleotide cyclase"/>
    <property type="match status" value="1"/>
</dbReference>
<evidence type="ECO:0000256" key="1">
    <source>
        <dbReference type="SAM" id="Phobius"/>
    </source>
</evidence>
<dbReference type="InterPro" id="IPR001054">
    <property type="entry name" value="A/G_cyclase"/>
</dbReference>
<dbReference type="CDD" id="cd07302">
    <property type="entry name" value="CHD"/>
    <property type="match status" value="1"/>
</dbReference>
<dbReference type="EMBL" id="NPEV01000030">
    <property type="protein sequence ID" value="RAI26437.1"/>
    <property type="molecule type" value="Genomic_DNA"/>
</dbReference>
<evidence type="ECO:0000313" key="4">
    <source>
        <dbReference type="Proteomes" id="UP000249299"/>
    </source>
</evidence>
<dbReference type="OrthoDB" id="9789782at2"/>
<keyword evidence="4" id="KW-1185">Reference proteome</keyword>
<dbReference type="Proteomes" id="UP000249299">
    <property type="component" value="Unassembled WGS sequence"/>
</dbReference>
<dbReference type="PROSITE" id="PS50125">
    <property type="entry name" value="GUANYLATE_CYCLASE_2"/>
    <property type="match status" value="1"/>
</dbReference>
<sequence>MAAGAPRRTRRPRQSSGLAILAAGVIVAAAFLGRVALPETLTNLSNLVFDAYQRALPRVWTPELPVRIVDIDEASLARLGQWPWPRDRLAAIAEFARDAGAAAIVFDFLFAEPDRTSPEEVLTTLSDTPARRALARALELSVPHDISFASALGETGSVIAAALTQTPGGTLPVKAGYAVAGDDPTPFIRHYAGATAPLDVLAENTKGIGAINWLPDRDQVIRRVPMVLSGPDGFVPTLAAEALRVAQGASTYVLRASNASGQTAFGATTGLNAIRIGDITVPTDANGAVVVRYSKPAPGRTIPAWKILGGAVPEEELKGRIVLVGTSAAGLFDLRATPVAAVVPGIEVHAQVIEHIVSGGWLARPDWAPGLEIVAAVLGALFSAVVVAKLPVRGALPVALSLSALFCLASWFAFTRQGLFIDPVFPAGTALGALFAASATVIFSKERARREIRNAFSRYLAPDLVDEVAADPARLKLGGEMRPMTLLFSDIRGFTTLSEGMEAETLTRFLNAFLTPMTDVILSRRGTIDKYMGDAVMAFWNAPVDDPDHASNAAGAALDMLAALKTFNAEHEGTATVAIGIGINTGECCVGNLGSEQRFDYSVIGDDVNVASRLEGLTKFYGVPVLAGEATVVAAKGYEFLELDRVRVKGKRTALTVSALLGDAGIAGEIDLVRLRETQAAMLAAYRGRAWDIALSHLADLPALSAGRLTDYAAAMGYRIARLRTEALPDDWDGVFDPESK</sequence>
<evidence type="ECO:0000259" key="2">
    <source>
        <dbReference type="PROSITE" id="PS50125"/>
    </source>
</evidence>
<feature type="transmembrane region" description="Helical" evidence="1">
    <location>
        <begin position="395"/>
        <end position="414"/>
    </location>
</feature>
<gene>
    <name evidence="3" type="ORF">CH339_13965</name>
</gene>
<dbReference type="InterPro" id="IPR007890">
    <property type="entry name" value="CHASE2"/>
</dbReference>
<protein>
    <recommendedName>
        <fullName evidence="2">Guanylate cyclase domain-containing protein</fullName>
    </recommendedName>
</protein>
<dbReference type="GO" id="GO:0035556">
    <property type="term" value="P:intracellular signal transduction"/>
    <property type="evidence" value="ECO:0007669"/>
    <property type="project" value="InterPro"/>
</dbReference>
<comment type="caution">
    <text evidence="3">The sequence shown here is derived from an EMBL/GenBank/DDBJ whole genome shotgun (WGS) entry which is preliminary data.</text>
</comment>
<evidence type="ECO:0000313" key="3">
    <source>
        <dbReference type="EMBL" id="RAI26437.1"/>
    </source>
</evidence>
<dbReference type="SMART" id="SM00044">
    <property type="entry name" value="CYCc"/>
    <property type="match status" value="1"/>
</dbReference>
<dbReference type="Gene3D" id="3.30.70.1230">
    <property type="entry name" value="Nucleotide cyclase"/>
    <property type="match status" value="1"/>
</dbReference>
<accession>A0A327JJ47</accession>
<feature type="transmembrane region" description="Helical" evidence="1">
    <location>
        <begin position="367"/>
        <end position="388"/>
    </location>
</feature>
<keyword evidence="1" id="KW-0472">Membrane</keyword>
<reference evidence="3 4" key="1">
    <citation type="submission" date="2017-07" db="EMBL/GenBank/DDBJ databases">
        <title>Draft Genome Sequences of Select Purple Nonsulfur Bacteria.</title>
        <authorList>
            <person name="Lasarre B."/>
            <person name="Mckinlay J.B."/>
        </authorList>
    </citation>
    <scope>NUCLEOTIDE SEQUENCE [LARGE SCALE GENOMIC DNA]</scope>
    <source>
        <strain evidence="3 4">DSM 11290</strain>
    </source>
</reference>
<dbReference type="Pfam" id="PF00211">
    <property type="entry name" value="Guanylate_cyc"/>
    <property type="match status" value="1"/>
</dbReference>
<dbReference type="InterPro" id="IPR029787">
    <property type="entry name" value="Nucleotide_cyclase"/>
</dbReference>
<proteinExistence type="predicted"/>
<dbReference type="InterPro" id="IPR050697">
    <property type="entry name" value="Adenylyl/Guanylyl_Cyclase_3/4"/>
</dbReference>
<feature type="domain" description="Guanylate cyclase" evidence="2">
    <location>
        <begin position="485"/>
        <end position="615"/>
    </location>
</feature>
<dbReference type="RefSeq" id="WP_111434987.1">
    <property type="nucleotide sequence ID" value="NZ_JACIGG010000023.1"/>
</dbReference>
<keyword evidence="1" id="KW-0812">Transmembrane</keyword>
<dbReference type="AlphaFoldDB" id="A0A327JJ47"/>
<dbReference type="PANTHER" id="PTHR43081:SF1">
    <property type="entry name" value="ADENYLATE CYCLASE, TERMINAL-DIFFERENTIATION SPECIFIC"/>
    <property type="match status" value="1"/>
</dbReference>